<dbReference type="EMBL" id="JTDV01000002">
    <property type="protein sequence ID" value="KJD33793.1"/>
    <property type="molecule type" value="Genomic_DNA"/>
</dbReference>
<dbReference type="STRING" id="1382798.PK35_03300"/>
<dbReference type="Pfam" id="PF01757">
    <property type="entry name" value="Acyl_transf_3"/>
    <property type="match status" value="1"/>
</dbReference>
<evidence type="ECO:0000259" key="2">
    <source>
        <dbReference type="Pfam" id="PF01757"/>
    </source>
</evidence>
<dbReference type="GO" id="GO:0016747">
    <property type="term" value="F:acyltransferase activity, transferring groups other than amino-acyl groups"/>
    <property type="evidence" value="ECO:0007669"/>
    <property type="project" value="InterPro"/>
</dbReference>
<organism evidence="3 4">
    <name type="scientific">Neotamlana nanhaiensis</name>
    <dbReference type="NCBI Taxonomy" id="1382798"/>
    <lineage>
        <taxon>Bacteria</taxon>
        <taxon>Pseudomonadati</taxon>
        <taxon>Bacteroidota</taxon>
        <taxon>Flavobacteriia</taxon>
        <taxon>Flavobacteriales</taxon>
        <taxon>Flavobacteriaceae</taxon>
        <taxon>Neotamlana</taxon>
    </lineage>
</organism>
<dbReference type="RefSeq" id="WP_044625278.1">
    <property type="nucleotide sequence ID" value="NZ_JTDV01000002.1"/>
</dbReference>
<feature type="transmembrane region" description="Helical" evidence="1">
    <location>
        <begin position="80"/>
        <end position="98"/>
    </location>
</feature>
<protein>
    <recommendedName>
        <fullName evidence="2">Acyltransferase 3 domain-containing protein</fullName>
    </recommendedName>
</protein>
<dbReference type="InterPro" id="IPR002656">
    <property type="entry name" value="Acyl_transf_3_dom"/>
</dbReference>
<accession>A0A0D7W529</accession>
<dbReference type="AlphaFoldDB" id="A0A0D7W529"/>
<feature type="transmembrane region" description="Helical" evidence="1">
    <location>
        <begin position="213"/>
        <end position="231"/>
    </location>
</feature>
<comment type="caution">
    <text evidence="3">The sequence shown here is derived from an EMBL/GenBank/DDBJ whole genome shotgun (WGS) entry which is preliminary data.</text>
</comment>
<feature type="transmembrane region" description="Helical" evidence="1">
    <location>
        <begin position="180"/>
        <end position="201"/>
    </location>
</feature>
<dbReference type="PATRIC" id="fig|1382798.3.peg.1826"/>
<keyword evidence="1" id="KW-0472">Membrane</keyword>
<feature type="transmembrane region" description="Helical" evidence="1">
    <location>
        <begin position="155"/>
        <end position="174"/>
    </location>
</feature>
<feature type="transmembrane region" description="Helical" evidence="1">
    <location>
        <begin position="12"/>
        <end position="30"/>
    </location>
</feature>
<feature type="transmembrane region" description="Helical" evidence="1">
    <location>
        <begin position="125"/>
        <end position="143"/>
    </location>
</feature>
<feature type="transmembrane region" description="Helical" evidence="1">
    <location>
        <begin position="243"/>
        <end position="266"/>
    </location>
</feature>
<proteinExistence type="predicted"/>
<feature type="transmembrane region" description="Helical" evidence="1">
    <location>
        <begin position="278"/>
        <end position="300"/>
    </location>
</feature>
<name>A0A0D7W529_9FLAO</name>
<evidence type="ECO:0000313" key="3">
    <source>
        <dbReference type="EMBL" id="KJD33793.1"/>
    </source>
</evidence>
<gene>
    <name evidence="3" type="ORF">PK35_03300</name>
</gene>
<evidence type="ECO:0000256" key="1">
    <source>
        <dbReference type="SAM" id="Phobius"/>
    </source>
</evidence>
<dbReference type="Proteomes" id="UP000032361">
    <property type="component" value="Unassembled WGS sequence"/>
</dbReference>
<sequence length="378" mass="44531">MQEVKPRIKIFDIAKGISIILMTISHYPFLMDYKGLLSFNMVALVIKMPLFIFISGYLLSNRLNFRDFFHNKFDGLIKPLLAFLISLTLLNIIFYSITTTNFSTNGVLEFVNAFFNVFYFFDLEYVNYTFWFIIALFVGQIVVKGALEMLKIKKPNNYILLGVLVILLALLSTLNSEFYYLGYVPIFVAYLVAGYVCNIILKKYFQGSQVFYNKKMIVFLILFILGLLVVFKDGISVKVDIYYFIYNFHYKLVLSVIGVFAIIYLCTFIEKIPFINKALIYCSRASFFILAYHLFFIKVFDFLFDLKTYNPWFHTVLFFANIALCCFIYEGLKKVKVVRLFFYPIKTIEFSNIEYRLFQIKFFHILFPKDVVLQKVKK</sequence>
<reference evidence="3 4" key="1">
    <citation type="journal article" date="2015" name="Antonie Van Leeuwenhoek">
        <title>Tamlana nanhaiensis sp. nov., isolated from surface seawater collected from the South China Sea.</title>
        <authorList>
            <person name="Liu X."/>
            <person name="Lai Q."/>
            <person name="Du Y."/>
            <person name="Li G."/>
            <person name="Sun F."/>
            <person name="Shao Z."/>
        </authorList>
    </citation>
    <scope>NUCLEOTIDE SEQUENCE [LARGE SCALE GENOMIC DNA]</scope>
    <source>
        <strain evidence="3 4">FHC16</strain>
    </source>
</reference>
<feature type="domain" description="Acyltransferase 3" evidence="2">
    <location>
        <begin position="10"/>
        <end position="329"/>
    </location>
</feature>
<evidence type="ECO:0000313" key="4">
    <source>
        <dbReference type="Proteomes" id="UP000032361"/>
    </source>
</evidence>
<keyword evidence="1" id="KW-1133">Transmembrane helix</keyword>
<keyword evidence="1" id="KW-0812">Transmembrane</keyword>
<feature type="transmembrane region" description="Helical" evidence="1">
    <location>
        <begin position="312"/>
        <end position="332"/>
    </location>
</feature>
<feature type="transmembrane region" description="Helical" evidence="1">
    <location>
        <begin position="36"/>
        <end position="59"/>
    </location>
</feature>
<dbReference type="OrthoDB" id="9816048at2"/>
<keyword evidence="4" id="KW-1185">Reference proteome</keyword>